<gene>
    <name evidence="1" type="ORF">EDD59_13724</name>
</gene>
<evidence type="ECO:0000313" key="2">
    <source>
        <dbReference type="Proteomes" id="UP000295726"/>
    </source>
</evidence>
<keyword evidence="2" id="KW-1185">Reference proteome</keyword>
<evidence type="ECO:0000313" key="1">
    <source>
        <dbReference type="EMBL" id="TCS74550.1"/>
    </source>
</evidence>
<accession>A0A4R3K1C3</accession>
<dbReference type="EMBL" id="SLZZ01000037">
    <property type="protein sequence ID" value="TCS74550.1"/>
    <property type="molecule type" value="Genomic_DNA"/>
</dbReference>
<proteinExistence type="predicted"/>
<organism evidence="1 2">
    <name type="scientific">Muricomes intestini</name>
    <dbReference type="NCBI Taxonomy" id="1796634"/>
    <lineage>
        <taxon>Bacteria</taxon>
        <taxon>Bacillati</taxon>
        <taxon>Bacillota</taxon>
        <taxon>Clostridia</taxon>
        <taxon>Lachnospirales</taxon>
        <taxon>Lachnospiraceae</taxon>
        <taxon>Muricomes</taxon>
    </lineage>
</organism>
<sequence length="73" mass="8354">MIVRGMIRIRTGVLFQERVMVMTLTQATKSHETTYTINDAMDVLLAKLDEAIDDIENGRVQTIEEAWEEIDAI</sequence>
<dbReference type="Proteomes" id="UP000295726">
    <property type="component" value="Unassembled WGS sequence"/>
</dbReference>
<dbReference type="AlphaFoldDB" id="A0A4R3K1C3"/>
<comment type="caution">
    <text evidence="1">The sequence shown here is derived from an EMBL/GenBank/DDBJ whole genome shotgun (WGS) entry which is preliminary data.</text>
</comment>
<name>A0A4R3K1C3_9FIRM</name>
<reference evidence="1 2" key="1">
    <citation type="submission" date="2019-03" db="EMBL/GenBank/DDBJ databases">
        <title>Genomic Encyclopedia of Type Strains, Phase IV (KMG-IV): sequencing the most valuable type-strain genomes for metagenomic binning, comparative biology and taxonomic classification.</title>
        <authorList>
            <person name="Goeker M."/>
        </authorList>
    </citation>
    <scope>NUCLEOTIDE SEQUENCE [LARGE SCALE GENOMIC DNA]</scope>
    <source>
        <strain evidence="1 2">DSM 29489</strain>
    </source>
</reference>
<dbReference type="RefSeq" id="WP_333813092.1">
    <property type="nucleotide sequence ID" value="NZ_DAIQXH010000025.1"/>
</dbReference>
<protein>
    <submittedName>
        <fullName evidence="1">Uncharacterized protein</fullName>
    </submittedName>
</protein>